<dbReference type="InterPro" id="IPR000504">
    <property type="entry name" value="RRM_dom"/>
</dbReference>
<dbReference type="PANTHER" id="PTHR23139">
    <property type="entry name" value="RNA-BINDING PROTEIN"/>
    <property type="match status" value="1"/>
</dbReference>
<feature type="domain" description="RRM" evidence="9">
    <location>
        <begin position="367"/>
        <end position="450"/>
    </location>
</feature>
<dbReference type="InterPro" id="IPR012677">
    <property type="entry name" value="Nucleotide-bd_a/b_plait_sf"/>
</dbReference>
<protein>
    <recommendedName>
        <fullName evidence="9">RRM domain-containing protein</fullName>
    </recommendedName>
</protein>
<dbReference type="GO" id="GO:0008380">
    <property type="term" value="P:RNA splicing"/>
    <property type="evidence" value="ECO:0007669"/>
    <property type="project" value="UniProtKB-KW"/>
</dbReference>
<evidence type="ECO:0000256" key="2">
    <source>
        <dbReference type="ARBA" id="ARBA00022664"/>
    </source>
</evidence>
<evidence type="ECO:0000256" key="7">
    <source>
        <dbReference type="PROSITE-ProRule" id="PRU00176"/>
    </source>
</evidence>
<feature type="compositionally biased region" description="Basic and acidic residues" evidence="8">
    <location>
        <begin position="288"/>
        <end position="303"/>
    </location>
</feature>
<dbReference type="GO" id="GO:0003723">
    <property type="term" value="F:RNA binding"/>
    <property type="evidence" value="ECO:0007669"/>
    <property type="project" value="UniProtKB-UniRule"/>
</dbReference>
<dbReference type="SUPFAM" id="SSF54928">
    <property type="entry name" value="RNA-binding domain, RBD"/>
    <property type="match status" value="2"/>
</dbReference>
<dbReference type="EMBL" id="JABELV010000114">
    <property type="protein sequence ID" value="KAG7530580.1"/>
    <property type="molecule type" value="Genomic_DNA"/>
</dbReference>
<dbReference type="NCBIfam" id="TIGR01642">
    <property type="entry name" value="U2AF_lg"/>
    <property type="match status" value="1"/>
</dbReference>
<evidence type="ECO:0000313" key="10">
    <source>
        <dbReference type="EMBL" id="KAG7530580.1"/>
    </source>
</evidence>
<dbReference type="AlphaFoldDB" id="A0A8K0NPE9"/>
<feature type="region of interest" description="Disordered" evidence="8">
    <location>
        <begin position="315"/>
        <end position="349"/>
    </location>
</feature>
<evidence type="ECO:0000256" key="8">
    <source>
        <dbReference type="SAM" id="MobiDB-lite"/>
    </source>
</evidence>
<evidence type="ECO:0000256" key="1">
    <source>
        <dbReference type="ARBA" id="ARBA00004123"/>
    </source>
</evidence>
<dbReference type="Gene3D" id="3.30.70.330">
    <property type="match status" value="3"/>
</dbReference>
<dbReference type="CDD" id="cd12231">
    <property type="entry name" value="RRM2_U2AF65"/>
    <property type="match status" value="1"/>
</dbReference>
<evidence type="ECO:0000256" key="3">
    <source>
        <dbReference type="ARBA" id="ARBA00022737"/>
    </source>
</evidence>
<keyword evidence="6" id="KW-0539">Nucleus</keyword>
<dbReference type="SMART" id="SM00360">
    <property type="entry name" value="RRM"/>
    <property type="match status" value="2"/>
</dbReference>
<accession>A0A8K0NPE9</accession>
<keyword evidence="3" id="KW-0677">Repeat</keyword>
<gene>
    <name evidence="10" type="ORF">FFLO_04943</name>
</gene>
<comment type="caution">
    <text evidence="10">The sequence shown here is derived from an EMBL/GenBank/DDBJ whole genome shotgun (WGS) entry which is preliminary data.</text>
</comment>
<dbReference type="InterPro" id="IPR006529">
    <property type="entry name" value="U2AF_lg"/>
</dbReference>
<dbReference type="GO" id="GO:0006397">
    <property type="term" value="P:mRNA processing"/>
    <property type="evidence" value="ECO:0007669"/>
    <property type="project" value="UniProtKB-KW"/>
</dbReference>
<dbReference type="CDD" id="cd12230">
    <property type="entry name" value="RRM1_U2AF65"/>
    <property type="match status" value="1"/>
</dbReference>
<feature type="compositionally biased region" description="Basic and acidic residues" evidence="8">
    <location>
        <begin position="85"/>
        <end position="194"/>
    </location>
</feature>
<dbReference type="CDD" id="cd12232">
    <property type="entry name" value="RRM3_U2AF65"/>
    <property type="match status" value="1"/>
</dbReference>
<evidence type="ECO:0000256" key="4">
    <source>
        <dbReference type="ARBA" id="ARBA00022884"/>
    </source>
</evidence>
<dbReference type="Proteomes" id="UP000812966">
    <property type="component" value="Unassembled WGS sequence"/>
</dbReference>
<feature type="compositionally biased region" description="Gly residues" evidence="8">
    <location>
        <begin position="214"/>
        <end position="239"/>
    </location>
</feature>
<dbReference type="InterPro" id="IPR035979">
    <property type="entry name" value="RBD_domain_sf"/>
</dbReference>
<proteinExistence type="predicted"/>
<dbReference type="OrthoDB" id="10266058at2759"/>
<dbReference type="FunFam" id="3.30.70.330:FF:000074">
    <property type="entry name" value="U2 snRNP auxiliary factor large subunit"/>
    <property type="match status" value="1"/>
</dbReference>
<sequence>MKRRRLVLCVTKCGSPHSLRIYEQPAHLGQVDQAPRLSLLSARDWTPNDRFLARADLASPAKKMADEYDALEAAASSFAATAEVGKTEPRSSRNREYSPGHRSSRDDRDRRGGDRDRPRERDDRDRDRDRGDYDRRDRRDYERERERRHRERADGGDRDRDRERGYDRDHRRRDDRGGDRYGGRGGDGYDDRRRGGSPPGGMIASSMREDRGPPAGGRGDYGGGGRGDYGGGGGYGHGGGYRDDRRGGGGGGGGRDRRRRDDDREFEVGPLANRRREPTPEDAIPLSERQRLGPSRWDEKPPGFEDISAVQAKQTGQFPAPGPNRQPIPAMHGNPGFPGAPGFVGGPGFPGAGGPMGGVGNPMRQSKRLYVGNIQLTCNEATLAEFFNMKMREQGFAVEMPGEPVTSVQLNHEKSYAFVEFRVPEEATAAMAFDGIIFQATPLKIRRPKDYVGPEGPGGSMHIPGVVSTTVADTPNKIYIGGLPTYLNDEQVMELLKSFGELKSFNLVKEGAGQTGPSKGFAFCEYVDDVVTEMAIQGLNGFQLADRILLVQRASTGRGQQSSFGTGANSGPTGVPNLRSLAPNILNNVGMQSAPTSRVMLLLNMVTAEELVDEQDYQDILEDIREECEKYGPVDGLRIPRPAKREAKWNPGETAGQQKAHYDKIDEDAGVGKVWVLFKDINGASRAIQQIAGR</sequence>
<dbReference type="GO" id="GO:0005634">
    <property type="term" value="C:nucleus"/>
    <property type="evidence" value="ECO:0007669"/>
    <property type="project" value="UniProtKB-SubCell"/>
</dbReference>
<evidence type="ECO:0000256" key="5">
    <source>
        <dbReference type="ARBA" id="ARBA00023187"/>
    </source>
</evidence>
<keyword evidence="5" id="KW-0508">mRNA splicing</keyword>
<keyword evidence="2" id="KW-0507">mRNA processing</keyword>
<dbReference type="PROSITE" id="PS50102">
    <property type="entry name" value="RRM"/>
    <property type="match status" value="2"/>
</dbReference>
<reference evidence="10" key="1">
    <citation type="submission" date="2020-04" db="EMBL/GenBank/DDBJ databases">
        <title>Analysis of mating type loci in Filobasidium floriforme.</title>
        <authorList>
            <person name="Nowrousian M."/>
        </authorList>
    </citation>
    <scope>NUCLEOTIDE SEQUENCE</scope>
    <source>
        <strain evidence="10">CBS 6242</strain>
    </source>
</reference>
<evidence type="ECO:0000313" key="11">
    <source>
        <dbReference type="Proteomes" id="UP000812966"/>
    </source>
</evidence>
<keyword evidence="4 7" id="KW-0694">RNA-binding</keyword>
<keyword evidence="11" id="KW-1185">Reference proteome</keyword>
<comment type="subcellular location">
    <subcellularLocation>
        <location evidence="1">Nucleus</location>
    </subcellularLocation>
</comment>
<feature type="region of interest" description="Disordered" evidence="8">
    <location>
        <begin position="80"/>
        <end position="303"/>
    </location>
</feature>
<feature type="domain" description="RRM" evidence="9">
    <location>
        <begin position="476"/>
        <end position="556"/>
    </location>
</feature>
<evidence type="ECO:0000259" key="9">
    <source>
        <dbReference type="PROSITE" id="PS50102"/>
    </source>
</evidence>
<dbReference type="Pfam" id="PF00076">
    <property type="entry name" value="RRM_1"/>
    <property type="match status" value="1"/>
</dbReference>
<name>A0A8K0NPE9_9TREE</name>
<evidence type="ECO:0000256" key="6">
    <source>
        <dbReference type="ARBA" id="ARBA00023242"/>
    </source>
</evidence>
<organism evidence="10 11">
    <name type="scientific">Filobasidium floriforme</name>
    <dbReference type="NCBI Taxonomy" id="5210"/>
    <lineage>
        <taxon>Eukaryota</taxon>
        <taxon>Fungi</taxon>
        <taxon>Dikarya</taxon>
        <taxon>Basidiomycota</taxon>
        <taxon>Agaricomycotina</taxon>
        <taxon>Tremellomycetes</taxon>
        <taxon>Filobasidiales</taxon>
        <taxon>Filobasidiaceae</taxon>
        <taxon>Filobasidium</taxon>
    </lineage>
</organism>
<feature type="region of interest" description="Disordered" evidence="8">
    <location>
        <begin position="642"/>
        <end position="661"/>
    </location>
</feature>